<evidence type="ECO:0000313" key="3">
    <source>
        <dbReference type="Proteomes" id="UP000710849"/>
    </source>
</evidence>
<feature type="compositionally biased region" description="Low complexity" evidence="1">
    <location>
        <begin position="27"/>
        <end position="44"/>
    </location>
</feature>
<feature type="region of interest" description="Disordered" evidence="1">
    <location>
        <begin position="1"/>
        <end position="111"/>
    </location>
</feature>
<sequence length="301" mass="33657">MQRENQQSSSQEIVGGHRSHHHTRPESSSNRSRTNHSRSSSGENSESRRKRTKTSSGRTPARESANRGQELGTSSNAQAKRPRTNEGSRIADRESSPATGHDSRRYGKSTGLVAAQKYIPPRGPQTTEMQGIQERMARTYVSAPSIPAVHDPSSRNSALAPMFNNPFRSSGRFVGWGGLQEEQQWQQQEQQDHQQYLQPNATQQGVAIPAPQTSTSYSQQSQIKEEVRCTFHDEYGLWCGRPRLNKSFFCDITGSKAHNDANSNRDYYRGMKILSGSIGICPQRMVPNSAQKSVYICNMKN</sequence>
<reference evidence="2 3" key="1">
    <citation type="journal article" date="2020" name="Genome Biol. Evol.">
        <title>Comparative genomics of Sclerotiniaceae.</title>
        <authorList>
            <person name="Valero Jimenez C.A."/>
            <person name="Steentjes M."/>
            <person name="Scholten O.E."/>
            <person name="Van Kan J.A.L."/>
        </authorList>
    </citation>
    <scope>NUCLEOTIDE SEQUENCE [LARGE SCALE GENOMIC DNA]</scope>
    <source>
        <strain evidence="2 3">MUCL 94</strain>
    </source>
</reference>
<name>A0A9P5IQD0_9HELO</name>
<organism evidence="2 3">
    <name type="scientific">Botrytis byssoidea</name>
    <dbReference type="NCBI Taxonomy" id="139641"/>
    <lineage>
        <taxon>Eukaryota</taxon>
        <taxon>Fungi</taxon>
        <taxon>Dikarya</taxon>
        <taxon>Ascomycota</taxon>
        <taxon>Pezizomycotina</taxon>
        <taxon>Leotiomycetes</taxon>
        <taxon>Helotiales</taxon>
        <taxon>Sclerotiniaceae</taxon>
        <taxon>Botrytis</taxon>
    </lineage>
</organism>
<dbReference type="Proteomes" id="UP000710849">
    <property type="component" value="Unassembled WGS sequence"/>
</dbReference>
<feature type="compositionally biased region" description="Polar residues" evidence="1">
    <location>
        <begin position="1"/>
        <end position="12"/>
    </location>
</feature>
<gene>
    <name evidence="2" type="ORF">EAE97_005962</name>
</gene>
<proteinExistence type="predicted"/>
<dbReference type="AlphaFoldDB" id="A0A9P5IQD0"/>
<evidence type="ECO:0000256" key="1">
    <source>
        <dbReference type="SAM" id="MobiDB-lite"/>
    </source>
</evidence>
<evidence type="ECO:0000313" key="2">
    <source>
        <dbReference type="EMBL" id="KAF7943892.1"/>
    </source>
</evidence>
<dbReference type="EMBL" id="RCSW01000010">
    <property type="protein sequence ID" value="KAF7943892.1"/>
    <property type="molecule type" value="Genomic_DNA"/>
</dbReference>
<dbReference type="RefSeq" id="XP_038732951.1">
    <property type="nucleotide sequence ID" value="XM_038876475.1"/>
</dbReference>
<dbReference type="GeneID" id="62149551"/>
<keyword evidence="3" id="KW-1185">Reference proteome</keyword>
<protein>
    <submittedName>
        <fullName evidence="2">Uncharacterized protein</fullName>
    </submittedName>
</protein>
<feature type="compositionally biased region" description="Basic and acidic residues" evidence="1">
    <location>
        <begin position="83"/>
        <end position="105"/>
    </location>
</feature>
<accession>A0A9P5IQD0</accession>
<comment type="caution">
    <text evidence="2">The sequence shown here is derived from an EMBL/GenBank/DDBJ whole genome shotgun (WGS) entry which is preliminary data.</text>
</comment>